<dbReference type="EMBL" id="JADBEJ010000004">
    <property type="protein sequence ID" value="MBE1576679.1"/>
    <property type="molecule type" value="Genomic_DNA"/>
</dbReference>
<sequence>MTSPFYTDDLTEFQAVIRTPVLCYLAHTVGNVVGYGSRSRRGAMDDTLWPLEPATEAKHRLYKRYLDGWWPVLLQPNNQGYSWPKVTYIDAFAGPGRYRDGEEGSPVFVLDRLLKHAARDRMGLRRSRVQLVFIEKRRDRYEHLVAELGEKFGDLAALPVRVEVVHGEAADETTRALDQLEAWGNPVLAIFDSWGNVNVPLPLLSKIAGNRASEAIVTFGPNWFSRREDLDSDQLDAVFGGREFWQKADRDSTPDERWREWLATYRDALQRAGFEYQLQFEVVPRTGQPLYLVHGTKHVKGVQVMKDAMWKVDGEGGMKFRDPRTRGAEVAGQMDLFGTGGGVDPELRELLAQRLASGPVSVETLRDWLERETARWLGKHAPEALRILVAEGVVHVEPASGQINRKSIVRLR</sequence>
<protein>
    <submittedName>
        <fullName evidence="1">Three-Cys-motif partner protein</fullName>
    </submittedName>
</protein>
<reference evidence="1 2" key="1">
    <citation type="submission" date="2020-10" db="EMBL/GenBank/DDBJ databases">
        <title>Sequencing the genomes of 1000 actinobacteria strains.</title>
        <authorList>
            <person name="Klenk H.-P."/>
        </authorList>
    </citation>
    <scope>NUCLEOTIDE SEQUENCE [LARGE SCALE GENOMIC DNA]</scope>
    <source>
        <strain evidence="1 2">DSM 46661</strain>
    </source>
</reference>
<organism evidence="1 2">
    <name type="scientific">Amycolatopsis roodepoortensis</name>
    <dbReference type="NCBI Taxonomy" id="700274"/>
    <lineage>
        <taxon>Bacteria</taxon>
        <taxon>Bacillati</taxon>
        <taxon>Actinomycetota</taxon>
        <taxon>Actinomycetes</taxon>
        <taxon>Pseudonocardiales</taxon>
        <taxon>Pseudonocardiaceae</taxon>
        <taxon>Amycolatopsis</taxon>
    </lineage>
</organism>
<dbReference type="RefSeq" id="WP_318780616.1">
    <property type="nucleotide sequence ID" value="NZ_JADBEJ010000004.1"/>
</dbReference>
<evidence type="ECO:0000313" key="2">
    <source>
        <dbReference type="Proteomes" id="UP000656548"/>
    </source>
</evidence>
<dbReference type="InterPro" id="IPR031009">
    <property type="entry name" value="Tcm_partner"/>
</dbReference>
<keyword evidence="2" id="KW-1185">Reference proteome</keyword>
<comment type="caution">
    <text evidence="1">The sequence shown here is derived from an EMBL/GenBank/DDBJ whole genome shotgun (WGS) entry which is preliminary data.</text>
</comment>
<accession>A0ABR9L7K2</accession>
<proteinExistence type="predicted"/>
<dbReference type="NCBIfam" id="TIGR04474">
    <property type="entry name" value="tcm_partner"/>
    <property type="match status" value="1"/>
</dbReference>
<gene>
    <name evidence="1" type="ORF">H4W30_003726</name>
</gene>
<name>A0ABR9L7K2_9PSEU</name>
<evidence type="ECO:0000313" key="1">
    <source>
        <dbReference type="EMBL" id="MBE1576679.1"/>
    </source>
</evidence>
<dbReference type="Proteomes" id="UP000656548">
    <property type="component" value="Unassembled WGS sequence"/>
</dbReference>